<evidence type="ECO:0000313" key="12">
    <source>
        <dbReference type="WBParaSite" id="SSLN_0001297701-mRNA-1"/>
    </source>
</evidence>
<dbReference type="PANTHER" id="PTHR45965">
    <property type="entry name" value="INACTIVE RHOMBOID PROTEIN"/>
    <property type="match status" value="1"/>
</dbReference>
<keyword evidence="4" id="KW-0256">Endoplasmic reticulum</keyword>
<sequence length="586" mass="66045">MSCVSSTYSFCSPVMASKVNPERRTIKIPVLYSSFRPYFTYFVSFVQVVILVLACAGYGFAPVGLNMEHEVISEVLLSSLAFEHVCRIEDENLWIGPRQADLIRIGARYSPCMRADATLYYRFTEAQKKWDRIGCCVRNDGEGCHQTSRMKCPRATSMWLRRVPPDLDADELMLDQSTNKNDDKKLKIQSSLNHPLSEIGPVCGLDPEFCEEPRSTGPFAWSRTDVTEWPICQRSVNVSVAIGYADHMRCEVIARPCCVGVKGECIITTVAHCTFLRGHYHADAALCSQVNCLEEICGMMPFLKKGQPDQLYRIYVSLFLHAGIIHLALSLIIQLFLMRNLEKLLGWLRIALIYILSGCFSSLASAIMLPYHVHTGPTGAHFALFGVVFVDYLQTHDIFTSPWTAILQQVLSIFGVLFVGFLPWLDNYAHISGFISGVLLSYVFVPYLGFGSVKLPPGILAADRPTTKKSKKRSKRKGSKKKGEKKKKRKISSAPITFGDDDQAERSAAQLETLLHLMQSHRRKVVLGCSLLWTALFITLLVVFLRFPLRSCVWCKYLNCLPWTENICDKLEIDVFAPTQCIYPLV</sequence>
<dbReference type="GO" id="GO:0005789">
    <property type="term" value="C:endoplasmic reticulum membrane"/>
    <property type="evidence" value="ECO:0007669"/>
    <property type="project" value="UniProtKB-SubCell"/>
</dbReference>
<dbReference type="InterPro" id="IPR051512">
    <property type="entry name" value="Inactive_Rhomboid"/>
</dbReference>
<feature type="transmembrane region" description="Helical" evidence="8">
    <location>
        <begin position="405"/>
        <end position="425"/>
    </location>
</feature>
<evidence type="ECO:0000313" key="10">
    <source>
        <dbReference type="EMBL" id="VDL98892.1"/>
    </source>
</evidence>
<gene>
    <name evidence="10" type="ORF">SSLN_LOCUS12507</name>
</gene>
<dbReference type="SUPFAM" id="SSF144091">
    <property type="entry name" value="Rhomboid-like"/>
    <property type="match status" value="1"/>
</dbReference>
<comment type="similarity">
    <text evidence="2">Belongs to the peptidase S54 family.</text>
</comment>
<evidence type="ECO:0000256" key="5">
    <source>
        <dbReference type="ARBA" id="ARBA00022989"/>
    </source>
</evidence>
<keyword evidence="11" id="KW-1185">Reference proteome</keyword>
<accession>A0A183T7Q9</accession>
<feature type="region of interest" description="Disordered" evidence="7">
    <location>
        <begin position="463"/>
        <end position="499"/>
    </location>
</feature>
<evidence type="ECO:0000256" key="7">
    <source>
        <dbReference type="SAM" id="MobiDB-lite"/>
    </source>
</evidence>
<dbReference type="Pfam" id="PF01694">
    <property type="entry name" value="Rhomboid"/>
    <property type="match status" value="1"/>
</dbReference>
<dbReference type="GO" id="GO:0050708">
    <property type="term" value="P:regulation of protein secretion"/>
    <property type="evidence" value="ECO:0007669"/>
    <property type="project" value="TreeGrafter"/>
</dbReference>
<keyword evidence="6 8" id="KW-0472">Membrane</keyword>
<dbReference type="GO" id="GO:0004252">
    <property type="term" value="F:serine-type endopeptidase activity"/>
    <property type="evidence" value="ECO:0007669"/>
    <property type="project" value="InterPro"/>
</dbReference>
<dbReference type="InterPro" id="IPR035952">
    <property type="entry name" value="Rhomboid-like_sf"/>
</dbReference>
<evidence type="ECO:0000256" key="3">
    <source>
        <dbReference type="ARBA" id="ARBA00022692"/>
    </source>
</evidence>
<evidence type="ECO:0000256" key="8">
    <source>
        <dbReference type="SAM" id="Phobius"/>
    </source>
</evidence>
<protein>
    <submittedName>
        <fullName evidence="12">Rhomboid domain-containing protein</fullName>
    </submittedName>
</protein>
<feature type="transmembrane region" description="Helical" evidence="8">
    <location>
        <begin position="375"/>
        <end position="393"/>
    </location>
</feature>
<name>A0A183T7Q9_SCHSO</name>
<reference evidence="12" key="1">
    <citation type="submission" date="2016-06" db="UniProtKB">
        <authorList>
            <consortium name="WormBaseParasite"/>
        </authorList>
    </citation>
    <scope>IDENTIFICATION</scope>
</reference>
<feature type="transmembrane region" description="Helical" evidence="8">
    <location>
        <begin position="38"/>
        <end position="61"/>
    </location>
</feature>
<dbReference type="GO" id="GO:0042058">
    <property type="term" value="P:regulation of epidermal growth factor receptor signaling pathway"/>
    <property type="evidence" value="ECO:0007669"/>
    <property type="project" value="TreeGrafter"/>
</dbReference>
<proteinExistence type="inferred from homology"/>
<dbReference type="STRING" id="70667.A0A183T7Q9"/>
<dbReference type="InterPro" id="IPR022764">
    <property type="entry name" value="Peptidase_S54_rhomboid_dom"/>
</dbReference>
<reference evidence="10 11" key="2">
    <citation type="submission" date="2018-11" db="EMBL/GenBank/DDBJ databases">
        <authorList>
            <consortium name="Pathogen Informatics"/>
        </authorList>
    </citation>
    <scope>NUCLEOTIDE SEQUENCE [LARGE SCALE GENOMIC DNA]</scope>
    <source>
        <strain evidence="10 11">NST_G2</strain>
    </source>
</reference>
<dbReference type="Proteomes" id="UP000275846">
    <property type="component" value="Unassembled WGS sequence"/>
</dbReference>
<evidence type="ECO:0000256" key="1">
    <source>
        <dbReference type="ARBA" id="ARBA00004477"/>
    </source>
</evidence>
<feature type="compositionally biased region" description="Basic residues" evidence="7">
    <location>
        <begin position="467"/>
        <end position="491"/>
    </location>
</feature>
<evidence type="ECO:0000256" key="4">
    <source>
        <dbReference type="ARBA" id="ARBA00022824"/>
    </source>
</evidence>
<evidence type="ECO:0000313" key="11">
    <source>
        <dbReference type="Proteomes" id="UP000275846"/>
    </source>
</evidence>
<dbReference type="OrthoDB" id="2146116at2759"/>
<keyword evidence="3 8" id="KW-0812">Transmembrane</keyword>
<evidence type="ECO:0000259" key="9">
    <source>
        <dbReference type="Pfam" id="PF01694"/>
    </source>
</evidence>
<evidence type="ECO:0000256" key="6">
    <source>
        <dbReference type="ARBA" id="ARBA00023136"/>
    </source>
</evidence>
<dbReference type="PANTHER" id="PTHR45965:SF3">
    <property type="entry name" value="INACTIVE RHOMBOID PROTEIN 1"/>
    <property type="match status" value="1"/>
</dbReference>
<feature type="transmembrane region" description="Helical" evidence="8">
    <location>
        <begin position="314"/>
        <end position="338"/>
    </location>
</feature>
<comment type="subcellular location">
    <subcellularLocation>
        <location evidence="1">Endoplasmic reticulum membrane</location>
        <topology evidence="1">Multi-pass membrane protein</topology>
    </subcellularLocation>
</comment>
<feature type="transmembrane region" description="Helical" evidence="8">
    <location>
        <begin position="350"/>
        <end position="369"/>
    </location>
</feature>
<feature type="domain" description="Peptidase S54 rhomboid" evidence="9">
    <location>
        <begin position="309"/>
        <end position="445"/>
    </location>
</feature>
<dbReference type="EMBL" id="UYSU01037326">
    <property type="protein sequence ID" value="VDL98892.1"/>
    <property type="molecule type" value="Genomic_DNA"/>
</dbReference>
<keyword evidence="5 8" id="KW-1133">Transmembrane helix</keyword>
<dbReference type="Gene3D" id="1.20.1540.10">
    <property type="entry name" value="Rhomboid-like"/>
    <property type="match status" value="1"/>
</dbReference>
<evidence type="ECO:0000256" key="2">
    <source>
        <dbReference type="ARBA" id="ARBA00009045"/>
    </source>
</evidence>
<dbReference type="AlphaFoldDB" id="A0A183T7Q9"/>
<organism evidence="12">
    <name type="scientific">Schistocephalus solidus</name>
    <name type="common">Tapeworm</name>
    <dbReference type="NCBI Taxonomy" id="70667"/>
    <lineage>
        <taxon>Eukaryota</taxon>
        <taxon>Metazoa</taxon>
        <taxon>Spiralia</taxon>
        <taxon>Lophotrochozoa</taxon>
        <taxon>Platyhelminthes</taxon>
        <taxon>Cestoda</taxon>
        <taxon>Eucestoda</taxon>
        <taxon>Diphyllobothriidea</taxon>
        <taxon>Diphyllobothriidae</taxon>
        <taxon>Schistocephalus</taxon>
    </lineage>
</organism>
<feature type="transmembrane region" description="Helical" evidence="8">
    <location>
        <begin position="525"/>
        <end position="547"/>
    </location>
</feature>
<dbReference type="FunFam" id="1.20.1540.10:FF:000025">
    <property type="entry name" value="Putative rhomboid family"/>
    <property type="match status" value="1"/>
</dbReference>
<dbReference type="WBParaSite" id="SSLN_0001297701-mRNA-1">
    <property type="protein sequence ID" value="SSLN_0001297701-mRNA-1"/>
    <property type="gene ID" value="SSLN_0001297701"/>
</dbReference>